<name>A0ABW3QZ41_9PSEU</name>
<comment type="caution">
    <text evidence="2">The sequence shown here is derived from an EMBL/GenBank/DDBJ whole genome shotgun (WGS) entry which is preliminary data.</text>
</comment>
<evidence type="ECO:0000256" key="1">
    <source>
        <dbReference type="SAM" id="Phobius"/>
    </source>
</evidence>
<evidence type="ECO:0000313" key="3">
    <source>
        <dbReference type="Proteomes" id="UP001597168"/>
    </source>
</evidence>
<protein>
    <submittedName>
        <fullName evidence="2">Uncharacterized protein</fullName>
    </submittedName>
</protein>
<dbReference type="RefSeq" id="WP_380725626.1">
    <property type="nucleotide sequence ID" value="NZ_JBHTLK010000132.1"/>
</dbReference>
<reference evidence="3" key="1">
    <citation type="journal article" date="2019" name="Int. J. Syst. Evol. Microbiol.">
        <title>The Global Catalogue of Microorganisms (GCM) 10K type strain sequencing project: providing services to taxonomists for standard genome sequencing and annotation.</title>
        <authorList>
            <consortium name="The Broad Institute Genomics Platform"/>
            <consortium name="The Broad Institute Genome Sequencing Center for Infectious Disease"/>
            <person name="Wu L."/>
            <person name="Ma J."/>
        </authorList>
    </citation>
    <scope>NUCLEOTIDE SEQUENCE [LARGE SCALE GENOMIC DNA]</scope>
    <source>
        <strain evidence="3">CCUG 60214</strain>
    </source>
</reference>
<feature type="transmembrane region" description="Helical" evidence="1">
    <location>
        <begin position="28"/>
        <end position="49"/>
    </location>
</feature>
<gene>
    <name evidence="2" type="ORF">ACFQ3T_22750</name>
</gene>
<keyword evidence="3" id="KW-1185">Reference proteome</keyword>
<keyword evidence="1" id="KW-0472">Membrane</keyword>
<evidence type="ECO:0000313" key="2">
    <source>
        <dbReference type="EMBL" id="MFD1149961.1"/>
    </source>
</evidence>
<organism evidence="2 3">
    <name type="scientific">Saccharothrix hoggarensis</name>
    <dbReference type="NCBI Taxonomy" id="913853"/>
    <lineage>
        <taxon>Bacteria</taxon>
        <taxon>Bacillati</taxon>
        <taxon>Actinomycetota</taxon>
        <taxon>Actinomycetes</taxon>
        <taxon>Pseudonocardiales</taxon>
        <taxon>Pseudonocardiaceae</taxon>
        <taxon>Saccharothrix</taxon>
    </lineage>
</organism>
<dbReference type="Proteomes" id="UP001597168">
    <property type="component" value="Unassembled WGS sequence"/>
</dbReference>
<dbReference type="EMBL" id="JBHTLK010000132">
    <property type="protein sequence ID" value="MFD1149961.1"/>
    <property type="molecule type" value="Genomic_DNA"/>
</dbReference>
<proteinExistence type="predicted"/>
<keyword evidence="1" id="KW-0812">Transmembrane</keyword>
<sequence length="248" mass="26643">MHGHVDAVVQSGTVRELRIGGHDDRRGVIALFVVVVLLVVAGVVVVWRVTRAEEPPATPLAVATDQRLRLDCPESGWVVPDRGDEPIPHGGGRPPADAVLGSGGEVVVTMQGLTGASVVVQSARVEVVRVADPLPGIFLPAVCEAGVEPRFFRLDLEAASPTLVPLSVDGTPVVDFPYRVNDFEPEQLVITPIARRDVEWRLHLKWTSGAAKGELVVDDGGKPLRTTGAGAARRFRFDTDTSHWRPES</sequence>
<accession>A0ABW3QZ41</accession>
<keyword evidence="1" id="KW-1133">Transmembrane helix</keyword>